<keyword evidence="1" id="KW-1133">Transmembrane helix</keyword>
<keyword evidence="1" id="KW-0812">Transmembrane</keyword>
<dbReference type="EMBL" id="QGKY02000246">
    <property type="protein sequence ID" value="KAF2586669.1"/>
    <property type="molecule type" value="Genomic_DNA"/>
</dbReference>
<name>A0A8S9JXV7_BRACR</name>
<dbReference type="AlphaFoldDB" id="A0A8S9JXV7"/>
<proteinExistence type="predicted"/>
<comment type="caution">
    <text evidence="2">The sequence shown here is derived from an EMBL/GenBank/DDBJ whole genome shotgun (WGS) entry which is preliminary data.</text>
</comment>
<protein>
    <submittedName>
        <fullName evidence="2">Uncharacterized protein</fullName>
    </submittedName>
</protein>
<gene>
    <name evidence="2" type="ORF">F2Q70_00035175</name>
</gene>
<accession>A0A8S9JXV7</accession>
<keyword evidence="1" id="KW-0472">Membrane</keyword>
<evidence type="ECO:0000313" key="2">
    <source>
        <dbReference type="EMBL" id="KAF2586669.1"/>
    </source>
</evidence>
<organism evidence="2">
    <name type="scientific">Brassica cretica</name>
    <name type="common">Mustard</name>
    <dbReference type="NCBI Taxonomy" id="69181"/>
    <lineage>
        <taxon>Eukaryota</taxon>
        <taxon>Viridiplantae</taxon>
        <taxon>Streptophyta</taxon>
        <taxon>Embryophyta</taxon>
        <taxon>Tracheophyta</taxon>
        <taxon>Spermatophyta</taxon>
        <taxon>Magnoliopsida</taxon>
        <taxon>eudicotyledons</taxon>
        <taxon>Gunneridae</taxon>
        <taxon>Pentapetalae</taxon>
        <taxon>rosids</taxon>
        <taxon>malvids</taxon>
        <taxon>Brassicales</taxon>
        <taxon>Brassicaceae</taxon>
        <taxon>Brassiceae</taxon>
        <taxon>Brassica</taxon>
    </lineage>
</organism>
<evidence type="ECO:0000256" key="1">
    <source>
        <dbReference type="SAM" id="Phobius"/>
    </source>
</evidence>
<reference evidence="2" key="1">
    <citation type="submission" date="2019-12" db="EMBL/GenBank/DDBJ databases">
        <title>Genome sequencing and annotation of Brassica cretica.</title>
        <authorList>
            <person name="Studholme D.J."/>
            <person name="Sarris P.F."/>
        </authorList>
    </citation>
    <scope>NUCLEOTIDE SEQUENCE</scope>
    <source>
        <strain evidence="2">PFS-102/07</strain>
        <tissue evidence="2">Leaf</tissue>
    </source>
</reference>
<sequence>MGTCSMASLGGSPVMVCSVGISLMMALQALRTLISTGPMMEHACLCLLPAPNVPSVRDVVSSLMRPDGSD</sequence>
<feature type="transmembrane region" description="Helical" evidence="1">
    <location>
        <begin position="12"/>
        <end position="30"/>
    </location>
</feature>